<name>A0A4Z1JJY8_9HELO</name>
<evidence type="ECO:0000313" key="2">
    <source>
        <dbReference type="Proteomes" id="UP000297229"/>
    </source>
</evidence>
<reference evidence="1 2" key="1">
    <citation type="submission" date="2017-12" db="EMBL/GenBank/DDBJ databases">
        <title>Comparative genomics of Botrytis spp.</title>
        <authorList>
            <person name="Valero-Jimenez C.A."/>
            <person name="Tapia P."/>
            <person name="Veloso J."/>
            <person name="Silva-Moreno E."/>
            <person name="Staats M."/>
            <person name="Valdes J.H."/>
            <person name="Van Kan J.A.L."/>
        </authorList>
    </citation>
    <scope>NUCLEOTIDE SEQUENCE [LARGE SCALE GENOMIC DNA]</scope>
    <source>
        <strain evidence="1 2">Be9601</strain>
    </source>
</reference>
<comment type="caution">
    <text evidence="1">The sequence shown here is derived from an EMBL/GenBank/DDBJ whole genome shotgun (WGS) entry which is preliminary data.</text>
</comment>
<dbReference type="AlphaFoldDB" id="A0A4Z1JJY8"/>
<sequence length="73" mass="8014">MSLLVIIKAFEFPSGQRVFHKIYHAFQNSHIPFRPVTSENAAATKGPMARPRNIVINPQIAGDIAKSSSNHTG</sequence>
<proteinExistence type="predicted"/>
<dbReference type="EMBL" id="PQXM01000343">
    <property type="protein sequence ID" value="TGO73634.1"/>
    <property type="molecule type" value="Genomic_DNA"/>
</dbReference>
<evidence type="ECO:0000313" key="1">
    <source>
        <dbReference type="EMBL" id="TGO73634.1"/>
    </source>
</evidence>
<organism evidence="1 2">
    <name type="scientific">Botrytis elliptica</name>
    <dbReference type="NCBI Taxonomy" id="278938"/>
    <lineage>
        <taxon>Eukaryota</taxon>
        <taxon>Fungi</taxon>
        <taxon>Dikarya</taxon>
        <taxon>Ascomycota</taxon>
        <taxon>Pezizomycotina</taxon>
        <taxon>Leotiomycetes</taxon>
        <taxon>Helotiales</taxon>
        <taxon>Sclerotiniaceae</taxon>
        <taxon>Botrytis</taxon>
    </lineage>
</organism>
<accession>A0A4Z1JJY8</accession>
<gene>
    <name evidence="1" type="ORF">BELL_0345g00080</name>
</gene>
<dbReference type="Proteomes" id="UP000297229">
    <property type="component" value="Unassembled WGS sequence"/>
</dbReference>
<keyword evidence="2" id="KW-1185">Reference proteome</keyword>
<protein>
    <submittedName>
        <fullName evidence="1">Uncharacterized protein</fullName>
    </submittedName>
</protein>